<feature type="transmembrane region" description="Helical" evidence="1">
    <location>
        <begin position="132"/>
        <end position="156"/>
    </location>
</feature>
<proteinExistence type="predicted"/>
<feature type="transmembrane region" description="Helical" evidence="1">
    <location>
        <begin position="94"/>
        <end position="112"/>
    </location>
</feature>
<protein>
    <recommendedName>
        <fullName evidence="2">Calcineurin-like phosphoesterase domain-containing protein</fullName>
    </recommendedName>
</protein>
<reference evidence="4" key="1">
    <citation type="journal article" date="2023" name="Commun. Biol.">
        <title>Genome analysis of Parmales, the sister group of diatoms, reveals the evolutionary specialization of diatoms from phago-mixotrophs to photoautotrophs.</title>
        <authorList>
            <person name="Ban H."/>
            <person name="Sato S."/>
            <person name="Yoshikawa S."/>
            <person name="Yamada K."/>
            <person name="Nakamura Y."/>
            <person name="Ichinomiya M."/>
            <person name="Sato N."/>
            <person name="Blanc-Mathieu R."/>
            <person name="Endo H."/>
            <person name="Kuwata A."/>
            <person name="Ogata H."/>
        </authorList>
    </citation>
    <scope>NUCLEOTIDE SEQUENCE [LARGE SCALE GENOMIC DNA]</scope>
    <source>
        <strain evidence="4">NIES 3700</strain>
    </source>
</reference>
<keyword evidence="1" id="KW-0812">Transmembrane</keyword>
<keyword evidence="1" id="KW-0472">Membrane</keyword>
<evidence type="ECO:0000259" key="2">
    <source>
        <dbReference type="Pfam" id="PF00149"/>
    </source>
</evidence>
<gene>
    <name evidence="3" type="ORF">TrLO_g5313</name>
</gene>
<dbReference type="InterPro" id="IPR029052">
    <property type="entry name" value="Metallo-depent_PP-like"/>
</dbReference>
<dbReference type="OrthoDB" id="196094at2759"/>
<evidence type="ECO:0000313" key="3">
    <source>
        <dbReference type="EMBL" id="GMI09732.1"/>
    </source>
</evidence>
<dbReference type="InterPro" id="IPR051158">
    <property type="entry name" value="Metallophosphoesterase_sf"/>
</dbReference>
<feature type="transmembrane region" description="Helical" evidence="1">
    <location>
        <begin position="34"/>
        <end position="57"/>
    </location>
</feature>
<comment type="caution">
    <text evidence="3">The sequence shown here is derived from an EMBL/GenBank/DDBJ whole genome shotgun (WGS) entry which is preliminary data.</text>
</comment>
<name>A0A9W7FCP5_9STRA</name>
<dbReference type="Gene3D" id="3.60.21.10">
    <property type="match status" value="1"/>
</dbReference>
<accession>A0A9W7FCP5</accession>
<dbReference type="AlphaFoldDB" id="A0A9W7FCP5"/>
<dbReference type="SUPFAM" id="SSF56300">
    <property type="entry name" value="Metallo-dependent phosphatases"/>
    <property type="match status" value="1"/>
</dbReference>
<sequence>MENSSYHSSPENNDTLWIALTHLPTSLLHRRAQLICCTLSLLLIIIISILQPIILVFLVLAPILYLLVRYMHVRIIQPFIIYKSDAKLNKLHPLNLLFILIIILSFLGAFTARTLGHGQDSVHSFLKIFYNSFGALIFPVTSCWIIDFLELIYIYYKYKQILPYPIINVVVDIKTSTWRRKKAYLILLLTLFKLINSYIVAYSDPRLITVQIPIKNLDSCLSGFKIGMVSDLHLGPLADSGDAQLSLDLLGVSEGNVDALMLVGDIGDQPINKALLEKFKPLKDAVEGGMEDRIFWTSGNHENIVGVQPYRDIIHEYGIINLENNFTHVTLPSCGSNIGVDFIGVADYTGYTRMTGGEGDTSQIIAPDIEYAASRIPEENIVNGNPLILLSHQPREWEKADTHGVNLMVSGHTHGGQAFPMHAFIINQEGNAGLFQPDESKDRYYYVGEGAVGWGPRVRFLSWPEVTIFELVNADTSSPDTRLRAAQLTMYIAVVFFPTSLLFCCYIVIMNSRIKGFAKMKKTEEREAELIVQEKEEEV</sequence>
<evidence type="ECO:0000256" key="1">
    <source>
        <dbReference type="SAM" id="Phobius"/>
    </source>
</evidence>
<dbReference type="PANTHER" id="PTHR31302">
    <property type="entry name" value="TRANSMEMBRANE PROTEIN WITH METALLOPHOSPHOESTERASE DOMAIN-RELATED"/>
    <property type="match status" value="1"/>
</dbReference>
<dbReference type="InterPro" id="IPR004843">
    <property type="entry name" value="Calcineurin-like_PHP"/>
</dbReference>
<organism evidence="3 4">
    <name type="scientific">Triparma laevis f. longispina</name>
    <dbReference type="NCBI Taxonomy" id="1714387"/>
    <lineage>
        <taxon>Eukaryota</taxon>
        <taxon>Sar</taxon>
        <taxon>Stramenopiles</taxon>
        <taxon>Ochrophyta</taxon>
        <taxon>Bolidophyceae</taxon>
        <taxon>Parmales</taxon>
        <taxon>Triparmaceae</taxon>
        <taxon>Triparma</taxon>
    </lineage>
</organism>
<keyword evidence="4" id="KW-1185">Reference proteome</keyword>
<dbReference type="PANTHER" id="PTHR31302:SF0">
    <property type="entry name" value="TRANSMEMBRANE PROTEIN WITH METALLOPHOSPHOESTERASE DOMAIN"/>
    <property type="match status" value="1"/>
</dbReference>
<dbReference type="EMBL" id="BRXW01000140">
    <property type="protein sequence ID" value="GMI09732.1"/>
    <property type="molecule type" value="Genomic_DNA"/>
</dbReference>
<evidence type="ECO:0000313" key="4">
    <source>
        <dbReference type="Proteomes" id="UP001165122"/>
    </source>
</evidence>
<feature type="transmembrane region" description="Helical" evidence="1">
    <location>
        <begin position="183"/>
        <end position="202"/>
    </location>
</feature>
<feature type="domain" description="Calcineurin-like phosphoesterase" evidence="2">
    <location>
        <begin position="224"/>
        <end position="415"/>
    </location>
</feature>
<dbReference type="GO" id="GO:0016787">
    <property type="term" value="F:hydrolase activity"/>
    <property type="evidence" value="ECO:0007669"/>
    <property type="project" value="InterPro"/>
</dbReference>
<dbReference type="Proteomes" id="UP001165122">
    <property type="component" value="Unassembled WGS sequence"/>
</dbReference>
<keyword evidence="1" id="KW-1133">Transmembrane helix</keyword>
<dbReference type="Pfam" id="PF00149">
    <property type="entry name" value="Metallophos"/>
    <property type="match status" value="1"/>
</dbReference>
<feature type="transmembrane region" description="Helical" evidence="1">
    <location>
        <begin position="488"/>
        <end position="509"/>
    </location>
</feature>